<dbReference type="Gene3D" id="3.40.30.10">
    <property type="entry name" value="Glutaredoxin"/>
    <property type="match status" value="1"/>
</dbReference>
<sequence length="190" mass="20719">MSPRRKTLLASLVAILWLGAMLAAFWWFQARYIRPFEARTELFSGAQLRLPAELAGPGSIRLVHFWDPGCPCNVGNQQHLGELLQAYAPRGVQFYAVQKAGSQGRLPDNLQGLQALQELPGSADLPASPAVAIWDAQGDLAYFGPYSEGALCTSSNSFIEPILEALVAGRRVRAESNLAVGCFCDWREQG</sequence>
<proteinExistence type="predicted"/>
<dbReference type="InterPro" id="IPR045494">
    <property type="entry name" value="DUF6436"/>
</dbReference>
<keyword evidence="2" id="KW-0413">Isomerase</keyword>
<dbReference type="AlphaFoldDB" id="A0A2V4LC50"/>
<dbReference type="InterPro" id="IPR036249">
    <property type="entry name" value="Thioredoxin-like_sf"/>
</dbReference>
<dbReference type="GO" id="GO:0016853">
    <property type="term" value="F:isomerase activity"/>
    <property type="evidence" value="ECO:0007669"/>
    <property type="project" value="UniProtKB-KW"/>
</dbReference>
<reference evidence="2 3" key="1">
    <citation type="submission" date="2018-06" db="EMBL/GenBank/DDBJ databases">
        <title>Pseudomonas diversity within urban Lake Michigan freshwaters.</title>
        <authorList>
            <person name="Batrich M."/>
            <person name="Hatzopoulos T."/>
            <person name="Putonti C."/>
        </authorList>
    </citation>
    <scope>NUCLEOTIDE SEQUENCE [LARGE SCALE GENOMIC DNA]</scope>
    <source>
        <strain evidence="2 3">MB-090714</strain>
    </source>
</reference>
<dbReference type="EMBL" id="QJRX01000001">
    <property type="protein sequence ID" value="PYC29318.1"/>
    <property type="molecule type" value="Genomic_DNA"/>
</dbReference>
<evidence type="ECO:0000313" key="2">
    <source>
        <dbReference type="EMBL" id="PYC29318.1"/>
    </source>
</evidence>
<accession>A0A2V4LC50</accession>
<protein>
    <submittedName>
        <fullName evidence="2">Thiol-disulfide isomerase</fullName>
    </submittedName>
</protein>
<name>A0A2V4LC50_AQUAC</name>
<evidence type="ECO:0000259" key="1">
    <source>
        <dbReference type="Pfam" id="PF20029"/>
    </source>
</evidence>
<comment type="caution">
    <text evidence="2">The sequence shown here is derived from an EMBL/GenBank/DDBJ whole genome shotgun (WGS) entry which is preliminary data.</text>
</comment>
<feature type="domain" description="DUF6436" evidence="1">
    <location>
        <begin position="40"/>
        <end position="186"/>
    </location>
</feature>
<gene>
    <name evidence="2" type="ORF">DMO17_01075</name>
</gene>
<dbReference type="Pfam" id="PF20029">
    <property type="entry name" value="DUF6436"/>
    <property type="match status" value="1"/>
</dbReference>
<dbReference type="SUPFAM" id="SSF52833">
    <property type="entry name" value="Thioredoxin-like"/>
    <property type="match status" value="1"/>
</dbReference>
<evidence type="ECO:0000313" key="3">
    <source>
        <dbReference type="Proteomes" id="UP000248146"/>
    </source>
</evidence>
<dbReference type="RefSeq" id="WP_110680466.1">
    <property type="nucleotide sequence ID" value="NZ_QJRX01000001.1"/>
</dbReference>
<organism evidence="2 3">
    <name type="scientific">Aquipseudomonas alcaligenes</name>
    <name type="common">Pseudomonas alcaligenes</name>
    <dbReference type="NCBI Taxonomy" id="43263"/>
    <lineage>
        <taxon>Bacteria</taxon>
        <taxon>Pseudomonadati</taxon>
        <taxon>Pseudomonadota</taxon>
        <taxon>Gammaproteobacteria</taxon>
        <taxon>Pseudomonadales</taxon>
        <taxon>Pseudomonadaceae</taxon>
        <taxon>Aquipseudomonas</taxon>
    </lineage>
</organism>
<dbReference type="OrthoDB" id="8897581at2"/>
<dbReference type="Proteomes" id="UP000248146">
    <property type="component" value="Unassembled WGS sequence"/>
</dbReference>